<keyword evidence="3" id="KW-1185">Reference proteome</keyword>
<dbReference type="OrthoDB" id="347314at2759"/>
<organism evidence="2 3">
    <name type="scientific">Cylicostephanus goldi</name>
    <name type="common">Nematode worm</name>
    <dbReference type="NCBI Taxonomy" id="71465"/>
    <lineage>
        <taxon>Eukaryota</taxon>
        <taxon>Metazoa</taxon>
        <taxon>Ecdysozoa</taxon>
        <taxon>Nematoda</taxon>
        <taxon>Chromadorea</taxon>
        <taxon>Rhabditida</taxon>
        <taxon>Rhabditina</taxon>
        <taxon>Rhabditomorpha</taxon>
        <taxon>Strongyloidea</taxon>
        <taxon>Strongylidae</taxon>
        <taxon>Cylicostephanus</taxon>
    </lineage>
</organism>
<dbReference type="Pfam" id="PF06468">
    <property type="entry name" value="Spond_N"/>
    <property type="match status" value="1"/>
</dbReference>
<dbReference type="GO" id="GO:0007155">
    <property type="term" value="P:cell adhesion"/>
    <property type="evidence" value="ECO:0007669"/>
    <property type="project" value="TreeGrafter"/>
</dbReference>
<dbReference type="Proteomes" id="UP000271889">
    <property type="component" value="Unassembled WGS sequence"/>
</dbReference>
<evidence type="ECO:0000259" key="1">
    <source>
        <dbReference type="PROSITE" id="PS51020"/>
    </source>
</evidence>
<protein>
    <recommendedName>
        <fullName evidence="1">Spondin domain-containing protein</fullName>
    </recommendedName>
</protein>
<evidence type="ECO:0000313" key="2">
    <source>
        <dbReference type="EMBL" id="VDN37616.1"/>
    </source>
</evidence>
<feature type="domain" description="Spondin" evidence="1">
    <location>
        <begin position="35"/>
        <end position="196"/>
    </location>
</feature>
<dbReference type="PROSITE" id="PS51020">
    <property type="entry name" value="SPONDIN"/>
    <property type="match status" value="1"/>
</dbReference>
<dbReference type="AlphaFoldDB" id="A0A3P7R356"/>
<dbReference type="PANTHER" id="PTHR11311:SF16">
    <property type="entry name" value="SPONDIN-1"/>
    <property type="match status" value="1"/>
</dbReference>
<dbReference type="PANTHER" id="PTHR11311">
    <property type="entry name" value="SPONDIN"/>
    <property type="match status" value="1"/>
</dbReference>
<dbReference type="InterPro" id="IPR009465">
    <property type="entry name" value="Spondin_N"/>
</dbReference>
<dbReference type="EMBL" id="UYRV01132168">
    <property type="protein sequence ID" value="VDN37616.1"/>
    <property type="molecule type" value="Genomic_DNA"/>
</dbReference>
<dbReference type="InterPro" id="IPR051418">
    <property type="entry name" value="Spondin/Thrombospondin_T1"/>
</dbReference>
<dbReference type="InterPro" id="IPR038678">
    <property type="entry name" value="Spondin_N_sf"/>
</dbReference>
<reference evidence="2 3" key="1">
    <citation type="submission" date="2018-11" db="EMBL/GenBank/DDBJ databases">
        <authorList>
            <consortium name="Pathogen Informatics"/>
        </authorList>
    </citation>
    <scope>NUCLEOTIDE SEQUENCE [LARGE SCALE GENOMIC DNA]</scope>
</reference>
<dbReference type="Gene3D" id="2.60.40.2130">
    <property type="entry name" value="F-spondin domain"/>
    <property type="match status" value="1"/>
</dbReference>
<proteinExistence type="predicted"/>
<feature type="non-terminal residue" evidence="2">
    <location>
        <position position="1"/>
    </location>
</feature>
<dbReference type="GO" id="GO:0031012">
    <property type="term" value="C:extracellular matrix"/>
    <property type="evidence" value="ECO:0007669"/>
    <property type="project" value="TreeGrafter"/>
</dbReference>
<accession>A0A3P7R356</accession>
<gene>
    <name evidence="2" type="ORF">CGOC_LOCUS13517</name>
</gene>
<feature type="non-terminal residue" evidence="2">
    <location>
        <position position="196"/>
    </location>
</feature>
<evidence type="ECO:0000313" key="3">
    <source>
        <dbReference type="Proteomes" id="UP000271889"/>
    </source>
</evidence>
<name>A0A3P7R356_CYLGO</name>
<sequence length="196" mass="22495">SVIESKYVWYSEEEDLTKKFCVQEGYQKVVPVDDPNTECCACDQAKYEMEFIGIWSKETHPKDYPTLEHLTHFTDMLGASHSKNYSLWKIGEVSTDGMKEIAEWGNTFKAEAEAKEKAAEVRTLMKVKGLWYPEVQSRTKANFVVNNLTSDHSPNSPQEPRVPIKWITTKDDPLSPFYSTETDVIPPIAKLILRRT</sequence>